<gene>
    <name evidence="2" type="ORF">EV643_101601</name>
</gene>
<feature type="region of interest" description="Disordered" evidence="1">
    <location>
        <begin position="8"/>
        <end position="37"/>
    </location>
</feature>
<dbReference type="Proteomes" id="UP000295388">
    <property type="component" value="Unassembled WGS sequence"/>
</dbReference>
<accession>A0A4V3CB77</accession>
<name>A0A4V3CB77_9ACTN</name>
<keyword evidence="3" id="KW-1185">Reference proteome</keyword>
<sequence length="223" mass="23859">MLVTAALLTNRQPAPQTSHAPVPPTGLGPALSPATPATARSTRKWGVAAAVAVVVVSAVPLGWELNQVHGEQQGIEAVIREPLQTDLDGTWPYSVDYSSTGIEYAVLEPPTQNGDWIANVNVTVRRLDTEPCTGFADVTESALTGCTALGSEVWQARDQEGKTHYFVHADQHWAHVAGPTYGGEPQQRASDARALQVAQTLRPRSAWPLAAASAECGFCEWLR</sequence>
<comment type="caution">
    <text evidence="2">The sequence shown here is derived from an EMBL/GenBank/DDBJ whole genome shotgun (WGS) entry which is preliminary data.</text>
</comment>
<evidence type="ECO:0000313" key="2">
    <source>
        <dbReference type="EMBL" id="TDO54810.1"/>
    </source>
</evidence>
<feature type="compositionally biased region" description="Polar residues" evidence="1">
    <location>
        <begin position="8"/>
        <end position="19"/>
    </location>
</feature>
<dbReference type="EMBL" id="SNWQ01000001">
    <property type="protein sequence ID" value="TDO54810.1"/>
    <property type="molecule type" value="Genomic_DNA"/>
</dbReference>
<evidence type="ECO:0000256" key="1">
    <source>
        <dbReference type="SAM" id="MobiDB-lite"/>
    </source>
</evidence>
<evidence type="ECO:0000313" key="3">
    <source>
        <dbReference type="Proteomes" id="UP000295388"/>
    </source>
</evidence>
<dbReference type="AlphaFoldDB" id="A0A4V3CB77"/>
<organism evidence="2 3">
    <name type="scientific">Kribbella caucasensis</name>
    <dbReference type="NCBI Taxonomy" id="2512215"/>
    <lineage>
        <taxon>Bacteria</taxon>
        <taxon>Bacillati</taxon>
        <taxon>Actinomycetota</taxon>
        <taxon>Actinomycetes</taxon>
        <taxon>Propionibacteriales</taxon>
        <taxon>Kribbellaceae</taxon>
        <taxon>Kribbella</taxon>
    </lineage>
</organism>
<proteinExistence type="predicted"/>
<protein>
    <submittedName>
        <fullName evidence="2">Uncharacterized protein</fullName>
    </submittedName>
</protein>
<reference evidence="2 3" key="1">
    <citation type="submission" date="2019-03" db="EMBL/GenBank/DDBJ databases">
        <title>Genomic Encyclopedia of Type Strains, Phase III (KMG-III): the genomes of soil and plant-associated and newly described type strains.</title>
        <authorList>
            <person name="Whitman W."/>
        </authorList>
    </citation>
    <scope>NUCLEOTIDE SEQUENCE [LARGE SCALE GENOMIC DNA]</scope>
    <source>
        <strain evidence="2 3">VKM Ac-2527</strain>
    </source>
</reference>